<keyword evidence="3 5" id="KW-0067">ATP-binding</keyword>
<name>A0ABP8CLS8_9ACTN</name>
<dbReference type="EMBL" id="BAABAS010000026">
    <property type="protein sequence ID" value="GAA4240895.1"/>
    <property type="molecule type" value="Genomic_DNA"/>
</dbReference>
<dbReference type="GO" id="GO:0016874">
    <property type="term" value="F:ligase activity"/>
    <property type="evidence" value="ECO:0007669"/>
    <property type="project" value="UniProtKB-KW"/>
</dbReference>
<protein>
    <recommendedName>
        <fullName evidence="5">Glutamate--cysteine ligase</fullName>
        <ecNumber evidence="5">6.3.2.2</ecNumber>
    </recommendedName>
</protein>
<comment type="catalytic activity">
    <reaction evidence="4 5">
        <text>L-cysteine + L-glutamate + ATP = gamma-L-glutamyl-L-cysteine + ADP + phosphate + H(+)</text>
        <dbReference type="Rhea" id="RHEA:13285"/>
        <dbReference type="ChEBI" id="CHEBI:15378"/>
        <dbReference type="ChEBI" id="CHEBI:29985"/>
        <dbReference type="ChEBI" id="CHEBI:30616"/>
        <dbReference type="ChEBI" id="CHEBI:35235"/>
        <dbReference type="ChEBI" id="CHEBI:43474"/>
        <dbReference type="ChEBI" id="CHEBI:58173"/>
        <dbReference type="ChEBI" id="CHEBI:456216"/>
        <dbReference type="EC" id="6.3.2.2"/>
    </reaction>
</comment>
<evidence type="ECO:0000313" key="6">
    <source>
        <dbReference type="EMBL" id="GAA4240895.1"/>
    </source>
</evidence>
<dbReference type="EC" id="6.3.2.2" evidence="5"/>
<dbReference type="RefSeq" id="WP_344905649.1">
    <property type="nucleotide sequence ID" value="NZ_BAABAS010000026.1"/>
</dbReference>
<sequence length="449" mass="48960">MGATITGRRLRSAFAPGRRELVGLEVESAVLDLATGRAAPYEGPRGVKAILEIALAETGGRPLCEGPHLTGVELPDGACLSLEHGGQLEYSSNPVASVGEAVDRLRLAMRDLAGVLDRFGLGLVPGGFVPFDGVDTISWVPIGRGDVMRSYFTGLGEAGSDGPKILGLSTSTQVHLDFVSEADFTRKLRMLAVASPVVAALFVNSPLAGRRLDGVLSHRSLAWLRTDPARCGVLRPALRPDVSLDDLVEWALTLPMVYRVDEAGRFRCVPDRPFGSLIRDGFDDGTAPTLDDWNYHLSQIWTHIRVRHTLELRAADGPPHPYVPAFVALWVGLTYHAPSREAAWQLLGGRPPEDYETATAELPHKGLRTMLGDDRVSDLAAELVRLARQGLQARVDDGVEPPDVPGHLDPLDEILATGETFAERCAHRWQHEFRCDPMRYVDAYRVPTE</sequence>
<evidence type="ECO:0000313" key="7">
    <source>
        <dbReference type="Proteomes" id="UP001501710"/>
    </source>
</evidence>
<keyword evidence="1 5" id="KW-0436">Ligase</keyword>
<comment type="similarity">
    <text evidence="5">Belongs to the glutamate--cysteine ligase type 2 family. EgtA subfamily.</text>
</comment>
<evidence type="ECO:0000256" key="4">
    <source>
        <dbReference type="ARBA" id="ARBA00048819"/>
    </source>
</evidence>
<evidence type="ECO:0000256" key="3">
    <source>
        <dbReference type="ARBA" id="ARBA00022840"/>
    </source>
</evidence>
<organism evidence="6 7">
    <name type="scientific">Actinomadura meridiana</name>
    <dbReference type="NCBI Taxonomy" id="559626"/>
    <lineage>
        <taxon>Bacteria</taxon>
        <taxon>Bacillati</taxon>
        <taxon>Actinomycetota</taxon>
        <taxon>Actinomycetes</taxon>
        <taxon>Streptosporangiales</taxon>
        <taxon>Thermomonosporaceae</taxon>
        <taxon>Actinomadura</taxon>
    </lineage>
</organism>
<proteinExistence type="inferred from homology"/>
<comment type="function">
    <text evidence="5">Catalyzes the synthesis of gamma-glutamylcysteine (gamma-GC).</text>
</comment>
<dbReference type="PIRSF" id="PIRSF017901">
    <property type="entry name" value="GCL"/>
    <property type="match status" value="1"/>
</dbReference>
<evidence type="ECO:0000256" key="2">
    <source>
        <dbReference type="ARBA" id="ARBA00022741"/>
    </source>
</evidence>
<dbReference type="PANTHER" id="PTHR34378:SF1">
    <property type="entry name" value="GLUTAMATE--CYSTEINE LIGASE, CHLOROPLASTIC"/>
    <property type="match status" value="1"/>
</dbReference>
<dbReference type="SUPFAM" id="SSF55931">
    <property type="entry name" value="Glutamine synthetase/guanido kinase"/>
    <property type="match status" value="1"/>
</dbReference>
<dbReference type="InterPro" id="IPR006336">
    <property type="entry name" value="GCS2"/>
</dbReference>
<dbReference type="InterPro" id="IPR035434">
    <property type="entry name" value="GCL_bact_plant"/>
</dbReference>
<reference evidence="7" key="1">
    <citation type="journal article" date="2019" name="Int. J. Syst. Evol. Microbiol.">
        <title>The Global Catalogue of Microorganisms (GCM) 10K type strain sequencing project: providing services to taxonomists for standard genome sequencing and annotation.</title>
        <authorList>
            <consortium name="The Broad Institute Genomics Platform"/>
            <consortium name="The Broad Institute Genome Sequencing Center for Infectious Disease"/>
            <person name="Wu L."/>
            <person name="Ma J."/>
        </authorList>
    </citation>
    <scope>NUCLEOTIDE SEQUENCE [LARGE SCALE GENOMIC DNA]</scope>
    <source>
        <strain evidence="7">JCM 17440</strain>
    </source>
</reference>
<keyword evidence="2 5" id="KW-0547">Nucleotide-binding</keyword>
<evidence type="ECO:0000256" key="1">
    <source>
        <dbReference type="ARBA" id="ARBA00022598"/>
    </source>
</evidence>
<gene>
    <name evidence="6" type="ORF">GCM10022254_67530</name>
</gene>
<evidence type="ECO:0000256" key="5">
    <source>
        <dbReference type="PIRNR" id="PIRNR017901"/>
    </source>
</evidence>
<accession>A0ABP8CLS8</accession>
<dbReference type="Gene3D" id="3.30.590.20">
    <property type="match status" value="1"/>
</dbReference>
<dbReference type="InterPro" id="IPR014746">
    <property type="entry name" value="Gln_synth/guanido_kin_cat_dom"/>
</dbReference>
<keyword evidence="7" id="KW-1185">Reference proteome</keyword>
<dbReference type="Proteomes" id="UP001501710">
    <property type="component" value="Unassembled WGS sequence"/>
</dbReference>
<comment type="caution">
    <text evidence="6">The sequence shown here is derived from an EMBL/GenBank/DDBJ whole genome shotgun (WGS) entry which is preliminary data.</text>
</comment>
<dbReference type="PANTHER" id="PTHR34378">
    <property type="entry name" value="GLUTAMATE--CYSTEINE LIGASE, CHLOROPLASTIC"/>
    <property type="match status" value="1"/>
</dbReference>
<dbReference type="Pfam" id="PF04107">
    <property type="entry name" value="GCS2"/>
    <property type="match status" value="1"/>
</dbReference>